<proteinExistence type="predicted"/>
<evidence type="ECO:0000313" key="2">
    <source>
        <dbReference type="EMBL" id="KAG9450738.1"/>
    </source>
</evidence>
<sequence length="107" mass="11838">MELVSSIGRCSAQKPKGGEETKRKGHRVFVSLSGAWSLFPEPDGRLMGEKKKENDKWNKNCEELRIGGVVEQEAIPKSKSIPEQCSGIVCLNHLIVPKRKSAFGKSD</sequence>
<keyword evidence="3" id="KW-1185">Reference proteome</keyword>
<reference evidence="2 3" key="1">
    <citation type="submission" date="2021-07" db="EMBL/GenBank/DDBJ databases">
        <title>The Aristolochia fimbriata genome: insights into angiosperm evolution, floral development and chemical biosynthesis.</title>
        <authorList>
            <person name="Jiao Y."/>
        </authorList>
    </citation>
    <scope>NUCLEOTIDE SEQUENCE [LARGE SCALE GENOMIC DNA]</scope>
    <source>
        <strain evidence="2">IBCAS-2021</strain>
        <tissue evidence="2">Leaf</tissue>
    </source>
</reference>
<protein>
    <submittedName>
        <fullName evidence="2">Uncharacterized protein</fullName>
    </submittedName>
</protein>
<name>A0AAV7ETY6_ARIFI</name>
<accession>A0AAV7ETY6</accession>
<dbReference type="Proteomes" id="UP000825729">
    <property type="component" value="Unassembled WGS sequence"/>
</dbReference>
<organism evidence="2 3">
    <name type="scientific">Aristolochia fimbriata</name>
    <name type="common">White veined hardy Dutchman's pipe vine</name>
    <dbReference type="NCBI Taxonomy" id="158543"/>
    <lineage>
        <taxon>Eukaryota</taxon>
        <taxon>Viridiplantae</taxon>
        <taxon>Streptophyta</taxon>
        <taxon>Embryophyta</taxon>
        <taxon>Tracheophyta</taxon>
        <taxon>Spermatophyta</taxon>
        <taxon>Magnoliopsida</taxon>
        <taxon>Magnoliidae</taxon>
        <taxon>Piperales</taxon>
        <taxon>Aristolochiaceae</taxon>
        <taxon>Aristolochia</taxon>
    </lineage>
</organism>
<evidence type="ECO:0000256" key="1">
    <source>
        <dbReference type="SAM" id="MobiDB-lite"/>
    </source>
</evidence>
<evidence type="ECO:0000313" key="3">
    <source>
        <dbReference type="Proteomes" id="UP000825729"/>
    </source>
</evidence>
<dbReference type="AlphaFoldDB" id="A0AAV7ETY6"/>
<dbReference type="EMBL" id="JAINDJ010000004">
    <property type="protein sequence ID" value="KAG9450738.1"/>
    <property type="molecule type" value="Genomic_DNA"/>
</dbReference>
<gene>
    <name evidence="2" type="ORF">H6P81_010703</name>
</gene>
<comment type="caution">
    <text evidence="2">The sequence shown here is derived from an EMBL/GenBank/DDBJ whole genome shotgun (WGS) entry which is preliminary data.</text>
</comment>
<feature type="region of interest" description="Disordered" evidence="1">
    <location>
        <begin position="1"/>
        <end position="24"/>
    </location>
</feature>